<evidence type="ECO:0000256" key="1">
    <source>
        <dbReference type="SAM" id="Phobius"/>
    </source>
</evidence>
<evidence type="ECO:0000313" key="3">
    <source>
        <dbReference type="Proteomes" id="UP001338309"/>
    </source>
</evidence>
<dbReference type="Proteomes" id="UP001338309">
    <property type="component" value="Unassembled WGS sequence"/>
</dbReference>
<evidence type="ECO:0000313" key="2">
    <source>
        <dbReference type="EMBL" id="GMQ28841.1"/>
    </source>
</evidence>
<organism evidence="2 3">
    <name type="scientific">Algoriphagus confluentis</name>
    <dbReference type="NCBI Taxonomy" id="1697556"/>
    <lineage>
        <taxon>Bacteria</taxon>
        <taxon>Pseudomonadati</taxon>
        <taxon>Bacteroidota</taxon>
        <taxon>Cytophagia</taxon>
        <taxon>Cytophagales</taxon>
        <taxon>Cyclobacteriaceae</taxon>
        <taxon>Algoriphagus</taxon>
    </lineage>
</organism>
<dbReference type="EMBL" id="BTPD01000004">
    <property type="protein sequence ID" value="GMQ28841.1"/>
    <property type="molecule type" value="Genomic_DNA"/>
</dbReference>
<gene>
    <name evidence="2" type="ORF">Aconfl_14840</name>
</gene>
<feature type="transmembrane region" description="Helical" evidence="1">
    <location>
        <begin position="67"/>
        <end position="88"/>
    </location>
</feature>
<dbReference type="RefSeq" id="WP_338223583.1">
    <property type="nucleotide sequence ID" value="NZ_BTPD01000004.1"/>
</dbReference>
<keyword evidence="1" id="KW-1133">Transmembrane helix</keyword>
<proteinExistence type="predicted"/>
<keyword evidence="1" id="KW-0472">Membrane</keyword>
<comment type="caution">
    <text evidence="2">The sequence shown here is derived from an EMBL/GenBank/DDBJ whole genome shotgun (WGS) entry which is preliminary data.</text>
</comment>
<protein>
    <recommendedName>
        <fullName evidence="4">Anti-sigma factor</fullName>
    </recommendedName>
</protein>
<keyword evidence="3" id="KW-1185">Reference proteome</keyword>
<sequence>MRDKIESLLKKYWQAESTLEEEKELKALLKMAEGFEQEKRLFGILKDYQSAKPKQVRMPRLTQSRTLRYQWLGWAASLIILISSVWVWRDYEQRQEEKEAYEQVAEALALIQSNLSKGKEQMAPLQDLKYLNTTNQLFNPAP</sequence>
<evidence type="ECO:0008006" key="4">
    <source>
        <dbReference type="Google" id="ProtNLM"/>
    </source>
</evidence>
<reference evidence="2 3" key="1">
    <citation type="submission" date="2023-08" db="EMBL/GenBank/DDBJ databases">
        <title>Draft genome sequence of Algoriphagus confluentis.</title>
        <authorList>
            <person name="Takatani N."/>
            <person name="Hosokawa M."/>
            <person name="Sawabe T."/>
        </authorList>
    </citation>
    <scope>NUCLEOTIDE SEQUENCE [LARGE SCALE GENOMIC DNA]</scope>
    <source>
        <strain evidence="2 3">NBRC 111222</strain>
    </source>
</reference>
<name>A0ABQ6PLP2_9BACT</name>
<keyword evidence="1" id="KW-0812">Transmembrane</keyword>
<accession>A0ABQ6PLP2</accession>